<dbReference type="Proteomes" id="UP001497623">
    <property type="component" value="Unassembled WGS sequence"/>
</dbReference>
<reference evidence="2 3" key="1">
    <citation type="submission" date="2024-05" db="EMBL/GenBank/DDBJ databases">
        <authorList>
            <person name="Wallberg A."/>
        </authorList>
    </citation>
    <scope>NUCLEOTIDE SEQUENCE [LARGE SCALE GENOMIC DNA]</scope>
</reference>
<organism evidence="2 3">
    <name type="scientific">Meganyctiphanes norvegica</name>
    <name type="common">Northern krill</name>
    <name type="synonym">Thysanopoda norvegica</name>
    <dbReference type="NCBI Taxonomy" id="48144"/>
    <lineage>
        <taxon>Eukaryota</taxon>
        <taxon>Metazoa</taxon>
        <taxon>Ecdysozoa</taxon>
        <taxon>Arthropoda</taxon>
        <taxon>Crustacea</taxon>
        <taxon>Multicrustacea</taxon>
        <taxon>Malacostraca</taxon>
        <taxon>Eumalacostraca</taxon>
        <taxon>Eucarida</taxon>
        <taxon>Euphausiacea</taxon>
        <taxon>Euphausiidae</taxon>
        <taxon>Meganyctiphanes</taxon>
    </lineage>
</organism>
<evidence type="ECO:0000313" key="2">
    <source>
        <dbReference type="EMBL" id="CAL4128477.1"/>
    </source>
</evidence>
<keyword evidence="3" id="KW-1185">Reference proteome</keyword>
<evidence type="ECO:0000256" key="1">
    <source>
        <dbReference type="SAM" id="MobiDB-lite"/>
    </source>
</evidence>
<feature type="non-terminal residue" evidence="2">
    <location>
        <position position="122"/>
    </location>
</feature>
<proteinExistence type="predicted"/>
<gene>
    <name evidence="2" type="ORF">MNOR_LOCUS26125</name>
</gene>
<feature type="non-terminal residue" evidence="2">
    <location>
        <position position="1"/>
    </location>
</feature>
<dbReference type="AlphaFoldDB" id="A0AAV2RPV8"/>
<accession>A0AAV2RPV8</accession>
<feature type="compositionally biased region" description="Low complexity" evidence="1">
    <location>
        <begin position="48"/>
        <end position="62"/>
    </location>
</feature>
<feature type="region of interest" description="Disordered" evidence="1">
    <location>
        <begin position="1"/>
        <end position="122"/>
    </location>
</feature>
<dbReference type="EMBL" id="CAXKWB010025688">
    <property type="protein sequence ID" value="CAL4128477.1"/>
    <property type="molecule type" value="Genomic_DNA"/>
</dbReference>
<feature type="compositionally biased region" description="Polar residues" evidence="1">
    <location>
        <begin position="89"/>
        <end position="106"/>
    </location>
</feature>
<evidence type="ECO:0000313" key="3">
    <source>
        <dbReference type="Proteomes" id="UP001497623"/>
    </source>
</evidence>
<feature type="compositionally biased region" description="Basic and acidic residues" evidence="1">
    <location>
        <begin position="1"/>
        <end position="11"/>
    </location>
</feature>
<protein>
    <submittedName>
        <fullName evidence="2">Uncharacterized protein</fullName>
    </submittedName>
</protein>
<name>A0AAV2RPV8_MEGNR</name>
<sequence>SGFPDPFREGGDGGGSSGEVRDMTEGLGGVMTGISNSTEGLFSPPATGSPQGQPQSLSLSQGSIGGGGCSVVGSSGLVKCDSDTAGLSHPQQSSTTIPPQVSPTSHNPRHHRRNVSDTQAYN</sequence>
<comment type="caution">
    <text evidence="2">The sequence shown here is derived from an EMBL/GenBank/DDBJ whole genome shotgun (WGS) entry which is preliminary data.</text>
</comment>